<evidence type="ECO:0000313" key="1">
    <source>
        <dbReference type="EMBL" id="KAK4302763.1"/>
    </source>
</evidence>
<keyword evidence="2" id="KW-1185">Reference proteome</keyword>
<dbReference type="EMBL" id="JAWZYT010002672">
    <property type="protein sequence ID" value="KAK4302763.1"/>
    <property type="molecule type" value="Genomic_DNA"/>
</dbReference>
<proteinExistence type="predicted"/>
<comment type="caution">
    <text evidence="1">The sequence shown here is derived from an EMBL/GenBank/DDBJ whole genome shotgun (WGS) entry which is preliminary data.</text>
</comment>
<dbReference type="Proteomes" id="UP001292094">
    <property type="component" value="Unassembled WGS sequence"/>
</dbReference>
<organism evidence="1 2">
    <name type="scientific">Petrolisthes manimaculis</name>
    <dbReference type="NCBI Taxonomy" id="1843537"/>
    <lineage>
        <taxon>Eukaryota</taxon>
        <taxon>Metazoa</taxon>
        <taxon>Ecdysozoa</taxon>
        <taxon>Arthropoda</taxon>
        <taxon>Crustacea</taxon>
        <taxon>Multicrustacea</taxon>
        <taxon>Malacostraca</taxon>
        <taxon>Eumalacostraca</taxon>
        <taxon>Eucarida</taxon>
        <taxon>Decapoda</taxon>
        <taxon>Pleocyemata</taxon>
        <taxon>Anomura</taxon>
        <taxon>Galatheoidea</taxon>
        <taxon>Porcellanidae</taxon>
        <taxon>Petrolisthes</taxon>
    </lineage>
</organism>
<evidence type="ECO:0008006" key="3">
    <source>
        <dbReference type="Google" id="ProtNLM"/>
    </source>
</evidence>
<gene>
    <name evidence="1" type="ORF">Pmani_025173</name>
</gene>
<protein>
    <recommendedName>
        <fullName evidence="3">Ig-like domain-containing protein</fullName>
    </recommendedName>
</protein>
<sequence length="75" mass="8321">MEYVVERGGKVTVACTVKAHPAVLTFTWALKATPGESQGKGRKEGEGRGEWILKERRKEGERMRILKEGEGVSGY</sequence>
<dbReference type="AlphaFoldDB" id="A0AAE1TXW7"/>
<name>A0AAE1TXW7_9EUCA</name>
<reference evidence="1" key="1">
    <citation type="submission" date="2023-11" db="EMBL/GenBank/DDBJ databases">
        <title>Genome assemblies of two species of porcelain crab, Petrolisthes cinctipes and Petrolisthes manimaculis (Anomura: Porcellanidae).</title>
        <authorList>
            <person name="Angst P."/>
        </authorList>
    </citation>
    <scope>NUCLEOTIDE SEQUENCE</scope>
    <source>
        <strain evidence="1">PB745_02</strain>
        <tissue evidence="1">Gill</tissue>
    </source>
</reference>
<evidence type="ECO:0000313" key="2">
    <source>
        <dbReference type="Proteomes" id="UP001292094"/>
    </source>
</evidence>
<accession>A0AAE1TXW7</accession>